<dbReference type="InterPro" id="IPR011330">
    <property type="entry name" value="Glyco_hydro/deAcase_b/a-brl"/>
</dbReference>
<reference evidence="3" key="1">
    <citation type="submission" date="2018-08" db="EMBL/GenBank/DDBJ databases">
        <authorList>
            <person name="Chevrot R."/>
        </authorList>
    </citation>
    <scope>NUCLEOTIDE SEQUENCE [LARGE SCALE GENOMIC DNA]</scope>
</reference>
<dbReference type="RefSeq" id="WP_138187946.1">
    <property type="nucleotide sequence ID" value="NZ_LS992241.1"/>
</dbReference>
<dbReference type="SUPFAM" id="SSF88713">
    <property type="entry name" value="Glycoside hydrolase/deacetylase"/>
    <property type="match status" value="1"/>
</dbReference>
<dbReference type="InterPro" id="IPR054297">
    <property type="entry name" value="DUF7033"/>
</dbReference>
<accession>A0A383RH32</accession>
<name>A0A383RH32_PAEAL</name>
<proteinExistence type="predicted"/>
<feature type="domain" description="DUF7033" evidence="1">
    <location>
        <begin position="111"/>
        <end position="192"/>
    </location>
</feature>
<evidence type="ECO:0000313" key="2">
    <source>
        <dbReference type="EMBL" id="SYX85981.1"/>
    </source>
</evidence>
<organism evidence="2 3">
    <name type="scientific">Paenibacillus alvei</name>
    <name type="common">Bacillus alvei</name>
    <dbReference type="NCBI Taxonomy" id="44250"/>
    <lineage>
        <taxon>Bacteria</taxon>
        <taxon>Bacillati</taxon>
        <taxon>Bacillota</taxon>
        <taxon>Bacilli</taxon>
        <taxon>Bacillales</taxon>
        <taxon>Paenibacillaceae</taxon>
        <taxon>Paenibacillus</taxon>
    </lineage>
</organism>
<gene>
    <name evidence="2" type="ORF">PBLR_14403</name>
</gene>
<dbReference type="Gene3D" id="3.20.20.370">
    <property type="entry name" value="Glycoside hydrolase/deacetylase"/>
    <property type="match status" value="1"/>
</dbReference>
<evidence type="ECO:0000259" key="1">
    <source>
        <dbReference type="Pfam" id="PF23019"/>
    </source>
</evidence>
<dbReference type="EMBL" id="LS992241">
    <property type="protein sequence ID" value="SYX85981.1"/>
    <property type="molecule type" value="Genomic_DNA"/>
</dbReference>
<sequence>MIITIPALFVPERTYIIQQLVGDMLGLPYQLVVDNDKDQSPYIRFALSNGSSLYIRDAFFAQYEDGLSYLSADTNQLRVSYANSRFAPEGDLPVWFGRGEWRVDGGDLYCEADLLAACFFMLTRWEECANIRDRHERFPSSGSLAVRSRFWQRPVVNEMAEMLWNMLIEVGLEAERTNRPSELIVTHDVDDLRYWDGMKRLIRSMARGLANLSPLAPIRSMQEYIQVKSGRCADPYDTFDWLMDLSEQAGVQSRFYFMAGGTTFYDNRYDVRGELARSVLKRVRERGHIVGFHPSYDAYCNEELFLQEKERLQEAAGCVVTEGRHHYLRFRVPDTWGIWERAGMKIDSTIGYADEIGFRSGICHSYRVFDIHARKPLSLQELPLTAMEVSLGGYQGLEPAQMFEQMNNLLGVVHRYRGQFVLLWHNSNIRNSFWKPYANYYHSFVIQGGCPIG</sequence>
<dbReference type="Proteomes" id="UP000304148">
    <property type="component" value="Chromosome"/>
</dbReference>
<dbReference type="CDD" id="cd10931">
    <property type="entry name" value="CE4_u7"/>
    <property type="match status" value="1"/>
</dbReference>
<dbReference type="AlphaFoldDB" id="A0A383RH32"/>
<protein>
    <recommendedName>
        <fullName evidence="1">DUF7033 domain-containing protein</fullName>
    </recommendedName>
</protein>
<evidence type="ECO:0000313" key="3">
    <source>
        <dbReference type="Proteomes" id="UP000304148"/>
    </source>
</evidence>
<dbReference type="Pfam" id="PF23019">
    <property type="entry name" value="DUF7033"/>
    <property type="match status" value="1"/>
</dbReference>
<dbReference type="GO" id="GO:0005975">
    <property type="term" value="P:carbohydrate metabolic process"/>
    <property type="evidence" value="ECO:0007669"/>
    <property type="project" value="InterPro"/>
</dbReference>